<keyword evidence="9" id="KW-0597">Phosphoprotein</keyword>
<comment type="catalytic activity">
    <reaction evidence="24">
        <text>3',5'-cyclic AMP(in) + ATP + H2O = 3',5'-cyclic AMP(out) + ADP + phosphate + H(+)</text>
        <dbReference type="Rhea" id="RHEA:66184"/>
        <dbReference type="ChEBI" id="CHEBI:15377"/>
        <dbReference type="ChEBI" id="CHEBI:15378"/>
        <dbReference type="ChEBI" id="CHEBI:30616"/>
        <dbReference type="ChEBI" id="CHEBI:43474"/>
        <dbReference type="ChEBI" id="CHEBI:58165"/>
        <dbReference type="ChEBI" id="CHEBI:456216"/>
    </reaction>
    <physiologicalReaction direction="left-to-right" evidence="24">
        <dbReference type="Rhea" id="RHEA:66185"/>
    </physiologicalReaction>
</comment>
<evidence type="ECO:0000256" key="29">
    <source>
        <dbReference type="ARBA" id="ARBA00082793"/>
    </source>
</evidence>
<keyword evidence="16 31" id="KW-1133">Transmembrane helix</keyword>
<dbReference type="CDD" id="cd03244">
    <property type="entry name" value="ABCC_MRP_domain2"/>
    <property type="match status" value="1"/>
</dbReference>
<dbReference type="GO" id="GO:0010008">
    <property type="term" value="C:endosome membrane"/>
    <property type="evidence" value="ECO:0007669"/>
    <property type="project" value="UniProtKB-SubCell"/>
</dbReference>
<dbReference type="Ensembl" id="ENSCCRT00010022049.1">
    <property type="protein sequence ID" value="ENSCCRP00010020137.1"/>
    <property type="gene ID" value="ENSCCRG00010006941.1"/>
</dbReference>
<dbReference type="InterPro" id="IPR017871">
    <property type="entry name" value="ABC_transporter-like_CS"/>
</dbReference>
<dbReference type="InterPro" id="IPR003593">
    <property type="entry name" value="AAA+_ATPase"/>
</dbReference>
<feature type="domain" description="ABC transmembrane type-1" evidence="33">
    <location>
        <begin position="872"/>
        <end position="1089"/>
    </location>
</feature>
<dbReference type="PROSITE" id="PS50893">
    <property type="entry name" value="ABC_TRANSPORTER_2"/>
    <property type="match status" value="2"/>
</dbReference>
<dbReference type="Pfam" id="PF00005">
    <property type="entry name" value="ABC_tran"/>
    <property type="match status" value="2"/>
</dbReference>
<feature type="transmembrane region" description="Helical" evidence="31">
    <location>
        <begin position="813"/>
        <end position="836"/>
    </location>
</feature>
<dbReference type="CDD" id="cd18599">
    <property type="entry name" value="ABC_6TM_MRP5_8_9_D2"/>
    <property type="match status" value="1"/>
</dbReference>
<evidence type="ECO:0000256" key="10">
    <source>
        <dbReference type="ARBA" id="ARBA00022692"/>
    </source>
</evidence>
<feature type="transmembrane region" description="Helical" evidence="31">
    <location>
        <begin position="352"/>
        <end position="385"/>
    </location>
</feature>
<evidence type="ECO:0000256" key="12">
    <source>
        <dbReference type="ARBA" id="ARBA00022741"/>
    </source>
</evidence>
<evidence type="ECO:0000256" key="27">
    <source>
        <dbReference type="ARBA" id="ARBA00052963"/>
    </source>
</evidence>
<dbReference type="SUPFAM" id="SSF52540">
    <property type="entry name" value="P-loop containing nucleoside triphosphate hydrolases"/>
    <property type="match status" value="2"/>
</dbReference>
<dbReference type="InterPro" id="IPR027417">
    <property type="entry name" value="P-loop_NTPase"/>
</dbReference>
<evidence type="ECO:0000256" key="3">
    <source>
        <dbReference type="ARBA" id="ARBA00004554"/>
    </source>
</evidence>
<evidence type="ECO:0000313" key="35">
    <source>
        <dbReference type="Proteomes" id="UP000694427"/>
    </source>
</evidence>
<keyword evidence="8" id="KW-1003">Cell membrane</keyword>
<dbReference type="PANTHER" id="PTHR24223:SF355">
    <property type="entry name" value="MULTIDRUG RESISTANCE-ASSOCIATED PROTEIN 5"/>
    <property type="match status" value="1"/>
</dbReference>
<evidence type="ECO:0000259" key="33">
    <source>
        <dbReference type="PROSITE" id="PS50929"/>
    </source>
</evidence>
<evidence type="ECO:0000256" key="6">
    <source>
        <dbReference type="ARBA" id="ARBA00012191"/>
    </source>
</evidence>
<comment type="catalytic activity">
    <reaction evidence="26">
        <text>N-acetyl-L-aspartate(in) + ATP + H2O = N-acetyl-L-aspartate(out) + ADP + phosphate + H(+)</text>
        <dbReference type="Rhea" id="RHEA:66744"/>
        <dbReference type="ChEBI" id="CHEBI:15377"/>
        <dbReference type="ChEBI" id="CHEBI:15378"/>
        <dbReference type="ChEBI" id="CHEBI:16953"/>
        <dbReference type="ChEBI" id="CHEBI:30616"/>
        <dbReference type="ChEBI" id="CHEBI:43474"/>
        <dbReference type="ChEBI" id="CHEBI:456216"/>
    </reaction>
    <physiologicalReaction direction="left-to-right" evidence="26">
        <dbReference type="Rhea" id="RHEA:66745"/>
    </physiologicalReaction>
</comment>
<dbReference type="PROSITE" id="PS00211">
    <property type="entry name" value="ABC_TRANSPORTER_1"/>
    <property type="match status" value="2"/>
</dbReference>
<dbReference type="FunFam" id="3.40.50.300:FF:000605">
    <property type="entry name" value="multidrug resistance-associated protein 5 isoform X1"/>
    <property type="match status" value="1"/>
</dbReference>
<keyword evidence="7" id="KW-0813">Transport</keyword>
<comment type="catalytic activity">
    <reaction evidence="23">
        <text>N-acetyl-L-aspartyl-L-glutamate(in) + ATP + H2O = N-acetyl-L-aspartyl-L-glutamate(out) + ADP + phosphate + H(+)</text>
        <dbReference type="Rhea" id="RHEA:66728"/>
        <dbReference type="ChEBI" id="CHEBI:15377"/>
        <dbReference type="ChEBI" id="CHEBI:15378"/>
        <dbReference type="ChEBI" id="CHEBI:30616"/>
        <dbReference type="ChEBI" id="CHEBI:43474"/>
        <dbReference type="ChEBI" id="CHEBI:76931"/>
        <dbReference type="ChEBI" id="CHEBI:456216"/>
    </reaction>
    <physiologicalReaction direction="left-to-right" evidence="23">
        <dbReference type="Rhea" id="RHEA:66729"/>
    </physiologicalReaction>
</comment>
<name>A0A8C1Q7N9_CYPCA</name>
<comment type="catalytic activity">
    <reaction evidence="21">
        <text>ATP + H2O + xenobioticSide 1 = ADP + phosphate + xenobioticSide 2.</text>
        <dbReference type="EC" id="7.6.2.2"/>
    </reaction>
</comment>
<evidence type="ECO:0000256" key="31">
    <source>
        <dbReference type="SAM" id="Phobius"/>
    </source>
</evidence>
<feature type="transmembrane region" description="Helical" evidence="31">
    <location>
        <begin position="248"/>
        <end position="267"/>
    </location>
</feature>
<comment type="catalytic activity">
    <reaction evidence="25">
        <text>N-acetyl-L-aspartyl-L-glutamyl-L-glutamate(in) + ATP + H2O = N-acetyl-L-aspartyl-L-glutamyl-L-glutamate(out) + ADP + phosphate + H(+)</text>
        <dbReference type="Rhea" id="RHEA:66732"/>
        <dbReference type="ChEBI" id="CHEBI:15377"/>
        <dbReference type="ChEBI" id="CHEBI:15378"/>
        <dbReference type="ChEBI" id="CHEBI:30616"/>
        <dbReference type="ChEBI" id="CHEBI:43474"/>
        <dbReference type="ChEBI" id="CHEBI:76935"/>
        <dbReference type="ChEBI" id="CHEBI:456216"/>
    </reaction>
    <physiologicalReaction direction="left-to-right" evidence="25">
        <dbReference type="Rhea" id="RHEA:66733"/>
    </physiologicalReaction>
</comment>
<comment type="catalytic activity">
    <reaction evidence="22">
        <text>(2S)-2-[5-amino-1-(beta-D-ribosyl)imidazole-4-carboxamido]succinate(in) + ATP + H2O = (2S)-2-[5-amino-1-(beta-D-ribosyl)imidazole-4-carboxamido]succinate(out) + ADP + phosphate + H(+)</text>
        <dbReference type="Rhea" id="RHEA:66752"/>
        <dbReference type="ChEBI" id="CHEBI:15377"/>
        <dbReference type="ChEBI" id="CHEBI:15378"/>
        <dbReference type="ChEBI" id="CHEBI:30616"/>
        <dbReference type="ChEBI" id="CHEBI:43474"/>
        <dbReference type="ChEBI" id="CHEBI:167466"/>
        <dbReference type="ChEBI" id="CHEBI:456216"/>
    </reaction>
    <physiologicalReaction direction="left-to-right" evidence="22">
        <dbReference type="Rhea" id="RHEA:66753"/>
    </physiologicalReaction>
</comment>
<feature type="transmembrane region" description="Helical" evidence="31">
    <location>
        <begin position="933"/>
        <end position="962"/>
    </location>
</feature>
<dbReference type="SUPFAM" id="SSF90123">
    <property type="entry name" value="ABC transporter transmembrane region"/>
    <property type="match status" value="2"/>
</dbReference>
<dbReference type="InterPro" id="IPR011527">
    <property type="entry name" value="ABC1_TM_dom"/>
</dbReference>
<keyword evidence="35" id="KW-1185">Reference proteome</keyword>
<dbReference type="CDD" id="cd18592">
    <property type="entry name" value="ABC_6TM_MRP5_8_9_D1"/>
    <property type="match status" value="1"/>
</dbReference>
<protein>
    <recommendedName>
        <fullName evidence="28">ATP-binding cassette sub-family C member 5</fullName>
        <ecNumber evidence="6">7.6.2.2</ecNumber>
    </recommendedName>
    <alternativeName>
        <fullName evidence="29">Multidrug resistance-associated protein 5</fullName>
    </alternativeName>
</protein>
<evidence type="ECO:0000256" key="21">
    <source>
        <dbReference type="ARBA" id="ARBA00034018"/>
    </source>
</evidence>
<keyword evidence="13" id="KW-0967">Endosome</keyword>
<dbReference type="InterPro" id="IPR050173">
    <property type="entry name" value="ABC_transporter_C-like"/>
</dbReference>
<organism evidence="34 35">
    <name type="scientific">Cyprinus carpio</name>
    <name type="common">Common carp</name>
    <dbReference type="NCBI Taxonomy" id="7962"/>
    <lineage>
        <taxon>Eukaryota</taxon>
        <taxon>Metazoa</taxon>
        <taxon>Chordata</taxon>
        <taxon>Craniata</taxon>
        <taxon>Vertebrata</taxon>
        <taxon>Euteleostomi</taxon>
        <taxon>Actinopterygii</taxon>
        <taxon>Neopterygii</taxon>
        <taxon>Teleostei</taxon>
        <taxon>Ostariophysi</taxon>
        <taxon>Cypriniformes</taxon>
        <taxon>Cyprinidae</taxon>
        <taxon>Cyprininae</taxon>
        <taxon>Cyprinus</taxon>
    </lineage>
</organism>
<reference evidence="34" key="1">
    <citation type="submission" date="2025-08" db="UniProtKB">
        <authorList>
            <consortium name="Ensembl"/>
        </authorList>
    </citation>
    <scope>IDENTIFICATION</scope>
</reference>
<evidence type="ECO:0000256" key="11">
    <source>
        <dbReference type="ARBA" id="ARBA00022737"/>
    </source>
</evidence>
<evidence type="ECO:0000256" key="20">
    <source>
        <dbReference type="ARBA" id="ARBA00023769"/>
    </source>
</evidence>
<dbReference type="FunFam" id="3.40.50.300:FF:000074">
    <property type="entry name" value="Multidrug resistance-associated protein 5 isoform 1"/>
    <property type="match status" value="1"/>
</dbReference>
<dbReference type="CDD" id="cd03250">
    <property type="entry name" value="ABCC_MRP_domain1"/>
    <property type="match status" value="1"/>
</dbReference>
<keyword evidence="14" id="KW-0067">ATP-binding</keyword>
<evidence type="ECO:0000256" key="23">
    <source>
        <dbReference type="ARBA" id="ARBA00050745"/>
    </source>
</evidence>
<keyword evidence="10 31" id="KW-0812">Transmembrane</keyword>
<reference evidence="34" key="2">
    <citation type="submission" date="2025-09" db="UniProtKB">
        <authorList>
            <consortium name="Ensembl"/>
        </authorList>
    </citation>
    <scope>IDENTIFICATION</scope>
</reference>
<proteinExistence type="inferred from homology"/>
<dbReference type="InterPro" id="IPR003439">
    <property type="entry name" value="ABC_transporter-like_ATP-bd"/>
</dbReference>
<keyword evidence="12" id="KW-0547">Nucleotide-binding</keyword>
<feature type="domain" description="ABC transmembrane type-1" evidence="33">
    <location>
        <begin position="141"/>
        <end position="420"/>
    </location>
</feature>
<evidence type="ECO:0000256" key="2">
    <source>
        <dbReference type="ARBA" id="ARBA00004463"/>
    </source>
</evidence>
<keyword evidence="17" id="KW-0333">Golgi apparatus</keyword>
<dbReference type="Gene3D" id="1.20.1560.10">
    <property type="entry name" value="ABC transporter type 1, transmembrane domain"/>
    <property type="match status" value="2"/>
</dbReference>
<feature type="region of interest" description="Disordered" evidence="30">
    <location>
        <begin position="751"/>
        <end position="787"/>
    </location>
</feature>
<feature type="transmembrane region" description="Helical" evidence="31">
    <location>
        <begin position="140"/>
        <end position="166"/>
    </location>
</feature>
<evidence type="ECO:0000256" key="8">
    <source>
        <dbReference type="ARBA" id="ARBA00022475"/>
    </source>
</evidence>
<feature type="domain" description="ABC transporter" evidence="32">
    <location>
        <begin position="1128"/>
        <end position="1362"/>
    </location>
</feature>
<dbReference type="EC" id="7.6.2.2" evidence="6"/>
<evidence type="ECO:0000259" key="32">
    <source>
        <dbReference type="PROSITE" id="PS50893"/>
    </source>
</evidence>
<dbReference type="GO" id="GO:0016323">
    <property type="term" value="C:basolateral plasma membrane"/>
    <property type="evidence" value="ECO:0007669"/>
    <property type="project" value="UniProtKB-SubCell"/>
</dbReference>
<feature type="transmembrane region" description="Helical" evidence="31">
    <location>
        <begin position="178"/>
        <end position="203"/>
    </location>
</feature>
<evidence type="ECO:0000256" key="16">
    <source>
        <dbReference type="ARBA" id="ARBA00022989"/>
    </source>
</evidence>
<keyword evidence="11" id="KW-0677">Repeat</keyword>
<evidence type="ECO:0000256" key="26">
    <source>
        <dbReference type="ARBA" id="ARBA00052708"/>
    </source>
</evidence>
<dbReference type="Pfam" id="PF00664">
    <property type="entry name" value="ABC_membrane"/>
    <property type="match status" value="2"/>
</dbReference>
<dbReference type="Proteomes" id="UP000694427">
    <property type="component" value="Unplaced"/>
</dbReference>
<evidence type="ECO:0000256" key="9">
    <source>
        <dbReference type="ARBA" id="ARBA00022553"/>
    </source>
</evidence>
<accession>A0A8C1Q7N9</accession>
<evidence type="ECO:0000256" key="5">
    <source>
        <dbReference type="ARBA" id="ARBA00009726"/>
    </source>
</evidence>
<feature type="transmembrane region" description="Helical" evidence="31">
    <location>
        <begin position="391"/>
        <end position="408"/>
    </location>
</feature>
<keyword evidence="19" id="KW-0325">Glycoprotein</keyword>
<sequence length="1372" mass="153531">MFSDALEAVGRVEGLTLSPPQTLPDPDDEVELGTETKRRGRYRHSLQILKPFRITHKHQHPVDNAGFFSFMTLQWLSPLAWRAHKESCLKIEDVWGLSCHEASETNCQRLEWLWHEELKRRGKDVASLSRVFWRFCQTRMLVAIFSLLITMVAGFVGPALLIRALLEYSQCAEVKLLYGLALVGGIFLMELTRSWSLAFMWAVSYRTAARLRGATLTFAFQKILRLRSTKDISTGELVNICSSDGQRLYEAVSVGCLLAGGPLVGILGLSYTIYFFGPTALVGSAIFVIFYPTMMLASRLTAYFRKRCVTVTDRRVRLMNEILGCIKFIKMYCWETAFASNIQRVRSEERRVLEWAGCVQSLTVGVAPVVVVIASVCTFTLHMALGYDLTAAQAFTVVAVFNSMTFALKVTPLAVRALSEGSVAVKRFQKLFLMEDREPISSKTEDPYNAVEFKDATLAWEKTCSSQGEKSRAQQKRGGMKRVLRREKLSLYITTEDSKEESEEANAEHLLTHMEQESPQSTISSTQSIRPPLHKTLHRIDLCIRKGSLVGVCGGVGSGKSSLLSALLGQMTLLGGSVAVNGDFAYVAQQAWILNDSLRENILFGKKYIEEKYNAVLEACCLFPDIIELPYGDMTEIGERGANLSGGQRQRVSLARALYSERPVLLLDDPLSAVDTRVGSHLFHSAIRRAAKSRTVIFVTHQLQFLPECDEVVLMKDGQIAEHGTHVQLMEKGRDYAALFNSVQQENLVRKNVKNKQRAEEESSPRSLHVSPAAKPHTESKKGDQLMQAEEKGSGAVAWQVYTTYIKAAGGPLAFIVNILLFLFTTGSIAFSNWWLSHWIRQGSGPRREKGVMQYSYALLLKVTSINTDIKYCTVRAASVLHDKLFKTLLLSPMRFFDTTPLGRILNRFSRDMDEVDVRLAMQAEMLLQNVTLVLFCLGVVGVVFPWFLFSIIPLGVFLFIVNRISRVLIRELKRLENISQSPFTSHITSSLQGLSTIYAYGRGADFIHRNQALLDTNQACHYLFSCAMRWLAVRLDLISISLITTVALLIVFMHGRIPPAYAGLAISYAVQLTGLFQFTVRLLSETEARFTSVERINHYIKNLESEGPRQICGSSAPASSWPEEGRITFQNVEMRYRDGLPLVLKNLSFSVLPEETVGIVGRTGSGKSSLGVALFRLVELSRGSIIIDGVNIAHIGLEDLRSKLSVIPQEPVLFIGTVRSNLDPWDQYTDAQIWEALEKTHIKDMVSRLPNSLHSEVTDNGENFSVGERQLLCVARALLRHSKILLLDEATAAIDTETDRLIQDTIRSSFSGCSTLVIAHRLNTVLNCDRIMVLDQGQILEFDTPSKLLANENSRFRAMMEAAEETENVCT</sequence>
<dbReference type="GO" id="GO:0008559">
    <property type="term" value="F:ABC-type xenobiotic transporter activity"/>
    <property type="evidence" value="ECO:0007669"/>
    <property type="project" value="UniProtKB-EC"/>
</dbReference>
<dbReference type="FunFam" id="1.20.1560.10:FF:000015">
    <property type="entry name" value="multidrug resistance-associated protein 5 isoform X1"/>
    <property type="match status" value="1"/>
</dbReference>
<feature type="transmembrane region" description="Helical" evidence="31">
    <location>
        <begin position="273"/>
        <end position="297"/>
    </location>
</feature>
<keyword evidence="15" id="KW-1278">Translocase</keyword>
<dbReference type="PANTHER" id="PTHR24223">
    <property type="entry name" value="ATP-BINDING CASSETTE SUB-FAMILY C"/>
    <property type="match status" value="1"/>
</dbReference>
<evidence type="ECO:0000256" key="13">
    <source>
        <dbReference type="ARBA" id="ARBA00022753"/>
    </source>
</evidence>
<dbReference type="GO" id="GO:0005524">
    <property type="term" value="F:ATP binding"/>
    <property type="evidence" value="ECO:0007669"/>
    <property type="project" value="UniProtKB-KW"/>
</dbReference>
<feature type="domain" description="ABC transporter" evidence="32">
    <location>
        <begin position="520"/>
        <end position="742"/>
    </location>
</feature>
<comment type="subcellular location">
    <subcellularLocation>
        <location evidence="1">Apical cell membrane</location>
        <topology evidence="1">Multi-pass membrane protein</topology>
    </subcellularLocation>
    <subcellularLocation>
        <location evidence="3">Basolateral cell membrane</location>
        <topology evidence="3">Multi-pass membrane protein</topology>
    </subcellularLocation>
    <subcellularLocation>
        <location evidence="2">Cytoplasmic granule</location>
    </subcellularLocation>
    <subcellularLocation>
        <location evidence="4">Endosome membrane</location>
    </subcellularLocation>
    <subcellularLocation>
        <location evidence="20">Golgi apparatus lumen</location>
    </subcellularLocation>
</comment>
<evidence type="ECO:0000256" key="14">
    <source>
        <dbReference type="ARBA" id="ARBA00022840"/>
    </source>
</evidence>
<evidence type="ECO:0000256" key="18">
    <source>
        <dbReference type="ARBA" id="ARBA00023136"/>
    </source>
</evidence>
<evidence type="ECO:0000256" key="7">
    <source>
        <dbReference type="ARBA" id="ARBA00022448"/>
    </source>
</evidence>
<dbReference type="Gene3D" id="3.40.50.300">
    <property type="entry name" value="P-loop containing nucleotide triphosphate hydrolases"/>
    <property type="match status" value="2"/>
</dbReference>
<feature type="transmembrane region" description="Helical" evidence="31">
    <location>
        <begin position="1032"/>
        <end position="1055"/>
    </location>
</feature>
<evidence type="ECO:0000256" key="4">
    <source>
        <dbReference type="ARBA" id="ARBA00004608"/>
    </source>
</evidence>
<evidence type="ECO:0000256" key="28">
    <source>
        <dbReference type="ARBA" id="ARBA00069159"/>
    </source>
</evidence>
<keyword evidence="18 31" id="KW-0472">Membrane</keyword>
<dbReference type="SMART" id="SM00382">
    <property type="entry name" value="AAA"/>
    <property type="match status" value="2"/>
</dbReference>
<evidence type="ECO:0000256" key="22">
    <source>
        <dbReference type="ARBA" id="ARBA00050661"/>
    </source>
</evidence>
<evidence type="ECO:0000256" key="24">
    <source>
        <dbReference type="ARBA" id="ARBA00051604"/>
    </source>
</evidence>
<evidence type="ECO:0000256" key="19">
    <source>
        <dbReference type="ARBA" id="ARBA00023180"/>
    </source>
</evidence>
<feature type="compositionally biased region" description="Basic and acidic residues" evidence="30">
    <location>
        <begin position="776"/>
        <end position="787"/>
    </location>
</feature>
<dbReference type="PROSITE" id="PS50929">
    <property type="entry name" value="ABC_TM1F"/>
    <property type="match status" value="2"/>
</dbReference>
<evidence type="ECO:0000256" key="1">
    <source>
        <dbReference type="ARBA" id="ARBA00004424"/>
    </source>
</evidence>
<evidence type="ECO:0000256" key="15">
    <source>
        <dbReference type="ARBA" id="ARBA00022967"/>
    </source>
</evidence>
<evidence type="ECO:0000313" key="34">
    <source>
        <dbReference type="Ensembl" id="ENSCCRP00010020137.1"/>
    </source>
</evidence>
<dbReference type="GO" id="GO:0016324">
    <property type="term" value="C:apical plasma membrane"/>
    <property type="evidence" value="ECO:0007669"/>
    <property type="project" value="UniProtKB-SubCell"/>
</dbReference>
<comment type="catalytic activity">
    <reaction evidence="27">
        <text>3',5'-cyclic GMP(in) + ATP + H2O = 3',5'-cyclic GMP(out) + ADP + phosphate + H(+)</text>
        <dbReference type="Rhea" id="RHEA:66188"/>
        <dbReference type="ChEBI" id="CHEBI:15377"/>
        <dbReference type="ChEBI" id="CHEBI:15378"/>
        <dbReference type="ChEBI" id="CHEBI:30616"/>
        <dbReference type="ChEBI" id="CHEBI:43474"/>
        <dbReference type="ChEBI" id="CHEBI:57746"/>
        <dbReference type="ChEBI" id="CHEBI:456216"/>
    </reaction>
    <physiologicalReaction direction="left-to-right" evidence="27">
        <dbReference type="Rhea" id="RHEA:66189"/>
    </physiologicalReaction>
</comment>
<comment type="similarity">
    <text evidence="5">Belongs to the ABC transporter superfamily. ABCC family. Conjugate transporter (TC 3.A.1.208) subfamily.</text>
</comment>
<evidence type="ECO:0000256" key="30">
    <source>
        <dbReference type="SAM" id="MobiDB-lite"/>
    </source>
</evidence>
<evidence type="ECO:0000256" key="25">
    <source>
        <dbReference type="ARBA" id="ARBA00052576"/>
    </source>
</evidence>
<dbReference type="FunFam" id="1.20.1560.10:FF:000012">
    <property type="entry name" value="ATP binding cassette subfamily C member 5"/>
    <property type="match status" value="1"/>
</dbReference>
<dbReference type="InterPro" id="IPR036640">
    <property type="entry name" value="ABC1_TM_sf"/>
</dbReference>
<dbReference type="GO" id="GO:0005796">
    <property type="term" value="C:Golgi lumen"/>
    <property type="evidence" value="ECO:0007669"/>
    <property type="project" value="UniProtKB-SubCell"/>
</dbReference>
<evidence type="ECO:0000256" key="17">
    <source>
        <dbReference type="ARBA" id="ARBA00023034"/>
    </source>
</evidence>
<dbReference type="GO" id="GO:0016887">
    <property type="term" value="F:ATP hydrolysis activity"/>
    <property type="evidence" value="ECO:0007669"/>
    <property type="project" value="InterPro"/>
</dbReference>